<evidence type="ECO:0000256" key="2">
    <source>
        <dbReference type="ARBA" id="ARBA00023015"/>
    </source>
</evidence>
<evidence type="ECO:0000259" key="8">
    <source>
        <dbReference type="PROSITE" id="PS50110"/>
    </source>
</evidence>
<accession>A0AAW9WDC2</accession>
<gene>
    <name evidence="9" type="ORF">GNE07_07765</name>
</gene>
<comment type="function">
    <text evidence="5">May play the central regulatory role in sporulation. It may be an element of the effector pathway responsible for the activation of sporulation genes in response to nutritional stress. Spo0A may act in concert with spo0H (a sigma factor) to control the expression of some genes that are critical to the sporulation process.</text>
</comment>
<dbReference type="CDD" id="cd17536">
    <property type="entry name" value="REC_YesN-like"/>
    <property type="match status" value="1"/>
</dbReference>
<dbReference type="EMBL" id="WNME01000004">
    <property type="protein sequence ID" value="MUB62953.1"/>
    <property type="molecule type" value="Genomic_DNA"/>
</dbReference>
<keyword evidence="6" id="KW-0597">Phosphoprotein</keyword>
<dbReference type="Proteomes" id="UP000434223">
    <property type="component" value="Unassembled WGS sequence"/>
</dbReference>
<dbReference type="SMART" id="SM00448">
    <property type="entry name" value="REC"/>
    <property type="match status" value="1"/>
</dbReference>
<dbReference type="Pfam" id="PF00072">
    <property type="entry name" value="Response_reg"/>
    <property type="match status" value="1"/>
</dbReference>
<protein>
    <recommendedName>
        <fullName evidence="1">Stage 0 sporulation protein A homolog</fullName>
    </recommendedName>
</protein>
<dbReference type="InterPro" id="IPR018060">
    <property type="entry name" value="HTH_AraC"/>
</dbReference>
<dbReference type="GO" id="GO:0000160">
    <property type="term" value="P:phosphorelay signal transduction system"/>
    <property type="evidence" value="ECO:0007669"/>
    <property type="project" value="InterPro"/>
</dbReference>
<evidence type="ECO:0000256" key="4">
    <source>
        <dbReference type="ARBA" id="ARBA00023163"/>
    </source>
</evidence>
<dbReference type="PROSITE" id="PS00041">
    <property type="entry name" value="HTH_ARAC_FAMILY_1"/>
    <property type="match status" value="1"/>
</dbReference>
<evidence type="ECO:0000256" key="5">
    <source>
        <dbReference type="ARBA" id="ARBA00024867"/>
    </source>
</evidence>
<evidence type="ECO:0000256" key="1">
    <source>
        <dbReference type="ARBA" id="ARBA00018672"/>
    </source>
</evidence>
<dbReference type="InterPro" id="IPR011006">
    <property type="entry name" value="CheY-like_superfamily"/>
</dbReference>
<dbReference type="SMART" id="SM00342">
    <property type="entry name" value="HTH_ARAC"/>
    <property type="match status" value="1"/>
</dbReference>
<evidence type="ECO:0000313" key="10">
    <source>
        <dbReference type="Proteomes" id="UP000434223"/>
    </source>
</evidence>
<dbReference type="PRINTS" id="PR00032">
    <property type="entry name" value="HTHARAC"/>
</dbReference>
<sequence length="423" mass="48930">MEGNGMTKLLIVDDERIIREDLTLNLPWRQHGIELVTPAGNGREAVEVIEREKPDIVLADINMPVMDGLELAAWLAENHKEIKIMFLTGYDDFKYAKRALELHVQDYILKYESREKIIEAVKRCELEYHEARKGETLIQKSKSLLQSRFLTQLIMGIAEEQALGEFEKKNRFDICDPMFDLVLLHMDCQDSYLKSEGPNTNEIYAFSAINIFRELAEAELPEKDVSVYFGTYDGQVFAVFAFRKAGYRAEFSKLLESVVENLRKFLNMKVKIAVSQEYHRLSQTDDAYNESYRLLELMKLGDSGAVVHCSDGNCRLVKKNAIMEEIEDYIMEQYSVPGLSLNDLANHIHLSPAHLCRIIKKNKNTNFMAWLTSVRIEKAASLMKTTDDRIYEICEKVGYNNPQYFSVIFKKYMGVSPREYMEK</sequence>
<evidence type="ECO:0000259" key="7">
    <source>
        <dbReference type="PROSITE" id="PS01124"/>
    </source>
</evidence>
<name>A0AAW9WDC2_9FIRM</name>
<dbReference type="Pfam" id="PF12833">
    <property type="entry name" value="HTH_18"/>
    <property type="match status" value="1"/>
</dbReference>
<dbReference type="Gene3D" id="1.10.10.60">
    <property type="entry name" value="Homeodomain-like"/>
    <property type="match status" value="2"/>
</dbReference>
<dbReference type="InterPro" id="IPR020449">
    <property type="entry name" value="Tscrpt_reg_AraC-type_HTH"/>
</dbReference>
<dbReference type="Gene3D" id="3.40.50.2300">
    <property type="match status" value="1"/>
</dbReference>
<dbReference type="GO" id="GO:0003700">
    <property type="term" value="F:DNA-binding transcription factor activity"/>
    <property type="evidence" value="ECO:0007669"/>
    <property type="project" value="InterPro"/>
</dbReference>
<dbReference type="SUPFAM" id="SSF52172">
    <property type="entry name" value="CheY-like"/>
    <property type="match status" value="1"/>
</dbReference>
<organism evidence="9 10">
    <name type="scientific">Hungatella hathewayi</name>
    <dbReference type="NCBI Taxonomy" id="154046"/>
    <lineage>
        <taxon>Bacteria</taxon>
        <taxon>Bacillati</taxon>
        <taxon>Bacillota</taxon>
        <taxon>Clostridia</taxon>
        <taxon>Lachnospirales</taxon>
        <taxon>Lachnospiraceae</taxon>
        <taxon>Hungatella</taxon>
    </lineage>
</organism>
<reference evidence="9 10" key="1">
    <citation type="submission" date="2019-09" db="EMBL/GenBank/DDBJ databases">
        <title>Draft genome sequencing of Hungatella hathewayi 123Y-2.</title>
        <authorList>
            <person name="Lv Q."/>
            <person name="Li S."/>
        </authorList>
    </citation>
    <scope>NUCLEOTIDE SEQUENCE [LARGE SCALE GENOMIC DNA]</scope>
    <source>
        <strain evidence="9 10">123Y-2</strain>
    </source>
</reference>
<dbReference type="PROSITE" id="PS50110">
    <property type="entry name" value="RESPONSE_REGULATORY"/>
    <property type="match status" value="1"/>
</dbReference>
<keyword evidence="4" id="KW-0804">Transcription</keyword>
<dbReference type="PANTHER" id="PTHR43280">
    <property type="entry name" value="ARAC-FAMILY TRANSCRIPTIONAL REGULATOR"/>
    <property type="match status" value="1"/>
</dbReference>
<dbReference type="AlphaFoldDB" id="A0AAW9WDC2"/>
<evidence type="ECO:0000256" key="3">
    <source>
        <dbReference type="ARBA" id="ARBA00023125"/>
    </source>
</evidence>
<keyword evidence="2" id="KW-0805">Transcription regulation</keyword>
<dbReference type="SUPFAM" id="SSF46689">
    <property type="entry name" value="Homeodomain-like"/>
    <property type="match status" value="1"/>
</dbReference>
<dbReference type="PANTHER" id="PTHR43280:SF28">
    <property type="entry name" value="HTH-TYPE TRANSCRIPTIONAL ACTIVATOR RHAS"/>
    <property type="match status" value="1"/>
</dbReference>
<dbReference type="PROSITE" id="PS01124">
    <property type="entry name" value="HTH_ARAC_FAMILY_2"/>
    <property type="match status" value="1"/>
</dbReference>
<dbReference type="GO" id="GO:0043565">
    <property type="term" value="F:sequence-specific DNA binding"/>
    <property type="evidence" value="ECO:0007669"/>
    <property type="project" value="InterPro"/>
</dbReference>
<dbReference type="InterPro" id="IPR009057">
    <property type="entry name" value="Homeodomain-like_sf"/>
</dbReference>
<feature type="domain" description="HTH araC/xylS-type" evidence="7">
    <location>
        <begin position="324"/>
        <end position="423"/>
    </location>
</feature>
<evidence type="ECO:0000313" key="9">
    <source>
        <dbReference type="EMBL" id="MUB62953.1"/>
    </source>
</evidence>
<dbReference type="InterPro" id="IPR001789">
    <property type="entry name" value="Sig_transdc_resp-reg_receiver"/>
</dbReference>
<feature type="domain" description="Response regulatory" evidence="8">
    <location>
        <begin position="8"/>
        <end position="125"/>
    </location>
</feature>
<comment type="caution">
    <text evidence="9">The sequence shown here is derived from an EMBL/GenBank/DDBJ whole genome shotgun (WGS) entry which is preliminary data.</text>
</comment>
<dbReference type="InterPro" id="IPR018062">
    <property type="entry name" value="HTH_AraC-typ_CS"/>
</dbReference>
<keyword evidence="3" id="KW-0238">DNA-binding</keyword>
<proteinExistence type="predicted"/>
<feature type="modified residue" description="4-aspartylphosphate" evidence="6">
    <location>
        <position position="60"/>
    </location>
</feature>
<evidence type="ECO:0000256" key="6">
    <source>
        <dbReference type="PROSITE-ProRule" id="PRU00169"/>
    </source>
</evidence>